<feature type="chain" id="PRO_5019554519" description="DUF7731 domain-containing protein" evidence="1">
    <location>
        <begin position="27"/>
        <end position="171"/>
    </location>
</feature>
<proteinExistence type="predicted"/>
<evidence type="ECO:0000313" key="3">
    <source>
        <dbReference type="EMBL" id="RZB69971.1"/>
    </source>
</evidence>
<dbReference type="Pfam" id="PF24865">
    <property type="entry name" value="DUF7731"/>
    <property type="match status" value="1"/>
</dbReference>
<evidence type="ECO:0000256" key="1">
    <source>
        <dbReference type="SAM" id="SignalP"/>
    </source>
</evidence>
<keyword evidence="1" id="KW-0732">Signal</keyword>
<name>A0A445H9U9_GLYSO</name>
<dbReference type="AlphaFoldDB" id="A0A445H9U9"/>
<keyword evidence="4" id="KW-1185">Reference proteome</keyword>
<reference evidence="3 4" key="1">
    <citation type="submission" date="2018-09" db="EMBL/GenBank/DDBJ databases">
        <title>A high-quality reference genome of wild soybean provides a powerful tool to mine soybean genomes.</title>
        <authorList>
            <person name="Xie M."/>
            <person name="Chung C.Y.L."/>
            <person name="Li M.-W."/>
            <person name="Wong F.-L."/>
            <person name="Chan T.-F."/>
            <person name="Lam H.-M."/>
        </authorList>
    </citation>
    <scope>NUCLEOTIDE SEQUENCE [LARGE SCALE GENOMIC DNA]</scope>
    <source>
        <strain evidence="4">cv. W05</strain>
        <tissue evidence="3">Hypocotyl of etiolated seedlings</tissue>
    </source>
</reference>
<gene>
    <name evidence="3" type="ORF">D0Y65_039341</name>
</gene>
<dbReference type="InterPro" id="IPR056633">
    <property type="entry name" value="DUF7731"/>
</dbReference>
<dbReference type="PANTHER" id="PTHR34366:SF7">
    <property type="entry name" value="TRANSMEMBRANE PROTEIN"/>
    <property type="match status" value="1"/>
</dbReference>
<dbReference type="PANTHER" id="PTHR34366">
    <property type="entry name" value="OS07G0289901 PROTEIN-RELATED"/>
    <property type="match status" value="1"/>
</dbReference>
<evidence type="ECO:0000313" key="4">
    <source>
        <dbReference type="Proteomes" id="UP000289340"/>
    </source>
</evidence>
<sequence>MSGKSSFPVCFSLGTFFLLLLNHVSAENRTEPRKNANLSPFESWRSAYFCMNNTPIPPSCLGKHGYIMKLDGVLDVSASDISDFCNNGCKSHTLDVLSCIQDVKRDFYFGTKQNVSFVKDAIINACAASQRYALNTNVTKDPNSATSLYGRLYVPLVSTLTTMAFIATFGV</sequence>
<feature type="domain" description="DUF7731" evidence="2">
    <location>
        <begin position="40"/>
        <end position="135"/>
    </location>
</feature>
<comment type="caution">
    <text evidence="3">The sequence shown here is derived from an EMBL/GenBank/DDBJ whole genome shotgun (WGS) entry which is preliminary data.</text>
</comment>
<evidence type="ECO:0000259" key="2">
    <source>
        <dbReference type="Pfam" id="PF24865"/>
    </source>
</evidence>
<accession>A0A445H9U9</accession>
<protein>
    <recommendedName>
        <fullName evidence="2">DUF7731 domain-containing protein</fullName>
    </recommendedName>
</protein>
<dbReference type="Gramene" id="XM_028342741.1">
    <property type="protein sequence ID" value="XP_028198542.1"/>
    <property type="gene ID" value="LOC114383142"/>
</dbReference>
<dbReference type="EMBL" id="QZWG01000014">
    <property type="protein sequence ID" value="RZB69971.1"/>
    <property type="molecule type" value="Genomic_DNA"/>
</dbReference>
<feature type="signal peptide" evidence="1">
    <location>
        <begin position="1"/>
        <end position="26"/>
    </location>
</feature>
<dbReference type="Proteomes" id="UP000289340">
    <property type="component" value="Chromosome 14"/>
</dbReference>
<organism evidence="3 4">
    <name type="scientific">Glycine soja</name>
    <name type="common">Wild soybean</name>
    <dbReference type="NCBI Taxonomy" id="3848"/>
    <lineage>
        <taxon>Eukaryota</taxon>
        <taxon>Viridiplantae</taxon>
        <taxon>Streptophyta</taxon>
        <taxon>Embryophyta</taxon>
        <taxon>Tracheophyta</taxon>
        <taxon>Spermatophyta</taxon>
        <taxon>Magnoliopsida</taxon>
        <taxon>eudicotyledons</taxon>
        <taxon>Gunneridae</taxon>
        <taxon>Pentapetalae</taxon>
        <taxon>rosids</taxon>
        <taxon>fabids</taxon>
        <taxon>Fabales</taxon>
        <taxon>Fabaceae</taxon>
        <taxon>Papilionoideae</taxon>
        <taxon>50 kb inversion clade</taxon>
        <taxon>NPAAA clade</taxon>
        <taxon>indigoferoid/millettioid clade</taxon>
        <taxon>Phaseoleae</taxon>
        <taxon>Glycine</taxon>
        <taxon>Glycine subgen. Soja</taxon>
    </lineage>
</organism>